<dbReference type="RefSeq" id="WP_073324268.1">
    <property type="nucleotide sequence ID" value="NZ_FQWD01000005.1"/>
</dbReference>
<evidence type="ECO:0000313" key="6">
    <source>
        <dbReference type="Proteomes" id="UP000184520"/>
    </source>
</evidence>
<dbReference type="EMBL" id="FQWD01000005">
    <property type="protein sequence ID" value="SHG91563.1"/>
    <property type="molecule type" value="Genomic_DNA"/>
</dbReference>
<keyword evidence="1 2" id="KW-0378">Hydrolase</keyword>
<evidence type="ECO:0000256" key="2">
    <source>
        <dbReference type="HAMAP-Rule" id="MF_01940"/>
    </source>
</evidence>
<protein>
    <recommendedName>
        <fullName evidence="2">RNA 2',3'-cyclic phosphodiesterase</fullName>
        <shortName evidence="2">RNA 2',3'-CPDase</shortName>
        <ecNumber evidence="2">3.1.4.58</ecNumber>
    </recommendedName>
</protein>
<dbReference type="Pfam" id="PF02834">
    <property type="entry name" value="LigT_PEase"/>
    <property type="match status" value="2"/>
</dbReference>
<dbReference type="EC" id="3.1.4.58" evidence="2"/>
<dbReference type="InterPro" id="IPR009097">
    <property type="entry name" value="Cyclic_Pdiesterase"/>
</dbReference>
<dbReference type="HAMAP" id="MF_01940">
    <property type="entry name" value="RNA_CPDase"/>
    <property type="match status" value="1"/>
</dbReference>
<gene>
    <name evidence="5" type="ORF">SAMN05216361_3315</name>
</gene>
<feature type="active site" description="Proton acceptor" evidence="2">
    <location>
        <position position="137"/>
    </location>
</feature>
<dbReference type="SUPFAM" id="SSF55144">
    <property type="entry name" value="LigT-like"/>
    <property type="match status" value="1"/>
</dbReference>
<dbReference type="InterPro" id="IPR014051">
    <property type="entry name" value="Phosphoesterase_HXTX"/>
</dbReference>
<comment type="similarity">
    <text evidence="2">Belongs to the 2H phosphoesterase superfamily. ThpR family.</text>
</comment>
<feature type="short sequence motif" description="HXTX 2" evidence="2">
    <location>
        <begin position="137"/>
        <end position="140"/>
    </location>
</feature>
<feature type="short sequence motif" description="HXTX 1" evidence="2">
    <location>
        <begin position="55"/>
        <end position="58"/>
    </location>
</feature>
<dbReference type="GO" id="GO:0016874">
    <property type="term" value="F:ligase activity"/>
    <property type="evidence" value="ECO:0007669"/>
    <property type="project" value="UniProtKB-KW"/>
</dbReference>
<evidence type="ECO:0000259" key="4">
    <source>
        <dbReference type="Pfam" id="PF02834"/>
    </source>
</evidence>
<keyword evidence="6" id="KW-1185">Reference proteome</keyword>
<evidence type="ECO:0000256" key="3">
    <source>
        <dbReference type="SAM" id="MobiDB-lite"/>
    </source>
</evidence>
<sequence length="201" mass="22456">MRSFIGLDLSAQDKLALENWREKSLPGLPSSNARTANQPKVPVRQPKPVPAANFHITLCFLGNINDRQHETVIANLDDVTATPFEVTLDMTAFWQGPKILLAAPTAPPASLMSLAASVNSAARQAGIDVERREYRPHVTLIRNTKEDYPPPLFAPQLTCQFSQFHLFESVSTPSGVRYPVKQSWPFRSSHSVREKLQRGHF</sequence>
<dbReference type="STRING" id="634436.SAMN05216361_3315"/>
<dbReference type="Gene3D" id="3.90.1140.10">
    <property type="entry name" value="Cyclic phosphodiesterase"/>
    <property type="match status" value="1"/>
</dbReference>
<dbReference type="AlphaFoldDB" id="A0A1M5NRL5"/>
<dbReference type="PANTHER" id="PTHR35561:SF1">
    <property type="entry name" value="RNA 2',3'-CYCLIC PHOSPHODIESTERASE"/>
    <property type="match status" value="1"/>
</dbReference>
<comment type="function">
    <text evidence="2">Hydrolyzes RNA 2',3'-cyclic phosphodiester to an RNA 2'-phosphomonoester.</text>
</comment>
<dbReference type="Proteomes" id="UP000184520">
    <property type="component" value="Unassembled WGS sequence"/>
</dbReference>
<name>A0A1M5NRL5_9ALTE</name>
<evidence type="ECO:0000313" key="5">
    <source>
        <dbReference type="EMBL" id="SHG91563.1"/>
    </source>
</evidence>
<evidence type="ECO:0000256" key="1">
    <source>
        <dbReference type="ARBA" id="ARBA00022801"/>
    </source>
</evidence>
<organism evidence="5 6">
    <name type="scientific">Marisediminitalea aggregata</name>
    <dbReference type="NCBI Taxonomy" id="634436"/>
    <lineage>
        <taxon>Bacteria</taxon>
        <taxon>Pseudomonadati</taxon>
        <taxon>Pseudomonadota</taxon>
        <taxon>Gammaproteobacteria</taxon>
        <taxon>Alteromonadales</taxon>
        <taxon>Alteromonadaceae</taxon>
        <taxon>Marisediminitalea</taxon>
    </lineage>
</organism>
<feature type="domain" description="Phosphoesterase HXTX" evidence="4">
    <location>
        <begin position="46"/>
        <end position="96"/>
    </location>
</feature>
<proteinExistence type="inferred from homology"/>
<feature type="region of interest" description="Disordered" evidence="3">
    <location>
        <begin position="26"/>
        <end position="47"/>
    </location>
</feature>
<dbReference type="GO" id="GO:0004113">
    <property type="term" value="F:2',3'-cyclic-nucleotide 3'-phosphodiesterase activity"/>
    <property type="evidence" value="ECO:0007669"/>
    <property type="project" value="InterPro"/>
</dbReference>
<dbReference type="InterPro" id="IPR004175">
    <property type="entry name" value="RNA_CPDase"/>
</dbReference>
<reference evidence="6" key="1">
    <citation type="submission" date="2016-11" db="EMBL/GenBank/DDBJ databases">
        <authorList>
            <person name="Varghese N."/>
            <person name="Submissions S."/>
        </authorList>
    </citation>
    <scope>NUCLEOTIDE SEQUENCE [LARGE SCALE GENOMIC DNA]</scope>
    <source>
        <strain evidence="6">CGMCC 1.8995</strain>
    </source>
</reference>
<dbReference type="OrthoDB" id="7061261at2"/>
<dbReference type="GO" id="GO:0008664">
    <property type="term" value="F:RNA 2',3'-cyclic 3'-phosphodiesterase activity"/>
    <property type="evidence" value="ECO:0007669"/>
    <property type="project" value="UniProtKB-EC"/>
</dbReference>
<comment type="catalytic activity">
    <reaction evidence="2">
        <text>a 3'-end 2',3'-cyclophospho-ribonucleotide-RNA + H2O = a 3'-end 2'-phospho-ribonucleotide-RNA + H(+)</text>
        <dbReference type="Rhea" id="RHEA:11828"/>
        <dbReference type="Rhea" id="RHEA-COMP:10464"/>
        <dbReference type="Rhea" id="RHEA-COMP:17353"/>
        <dbReference type="ChEBI" id="CHEBI:15377"/>
        <dbReference type="ChEBI" id="CHEBI:15378"/>
        <dbReference type="ChEBI" id="CHEBI:83064"/>
        <dbReference type="ChEBI" id="CHEBI:173113"/>
        <dbReference type="EC" id="3.1.4.58"/>
    </reaction>
</comment>
<keyword evidence="5" id="KW-0436">Ligase</keyword>
<feature type="domain" description="Phosphoesterase HXTX" evidence="4">
    <location>
        <begin position="104"/>
        <end position="178"/>
    </location>
</feature>
<dbReference type="NCBIfam" id="TIGR02258">
    <property type="entry name" value="2_5_ligase"/>
    <property type="match status" value="1"/>
</dbReference>
<accession>A0A1M5NRL5</accession>
<feature type="active site" description="Proton donor" evidence="2">
    <location>
        <position position="55"/>
    </location>
</feature>
<dbReference type="PANTHER" id="PTHR35561">
    <property type="entry name" value="RNA 2',3'-CYCLIC PHOSPHODIESTERASE"/>
    <property type="match status" value="1"/>
</dbReference>